<dbReference type="RefSeq" id="WP_189079525.1">
    <property type="nucleotide sequence ID" value="NZ_BMMX01000009.1"/>
</dbReference>
<dbReference type="InterPro" id="IPR057326">
    <property type="entry name" value="KR_dom"/>
</dbReference>
<comment type="caution">
    <text evidence="4">The sequence shown here is derived from an EMBL/GenBank/DDBJ whole genome shotgun (WGS) entry which is preliminary data.</text>
</comment>
<dbReference type="PANTHER" id="PTHR43639:SF1">
    <property type="entry name" value="SHORT-CHAIN DEHYDROGENASE_REDUCTASE FAMILY PROTEIN"/>
    <property type="match status" value="1"/>
</dbReference>
<evidence type="ECO:0000313" key="5">
    <source>
        <dbReference type="Proteomes" id="UP000656042"/>
    </source>
</evidence>
<dbReference type="FunFam" id="3.40.50.720:FF:000084">
    <property type="entry name" value="Short-chain dehydrogenase reductase"/>
    <property type="match status" value="1"/>
</dbReference>
<dbReference type="InterPro" id="IPR002347">
    <property type="entry name" value="SDR_fam"/>
</dbReference>
<dbReference type="InterPro" id="IPR036291">
    <property type="entry name" value="NAD(P)-bd_dom_sf"/>
</dbReference>
<dbReference type="AlphaFoldDB" id="A0A8J3C0S2"/>
<keyword evidence="2" id="KW-0560">Oxidoreductase</keyword>
<dbReference type="GO" id="GO:0016491">
    <property type="term" value="F:oxidoreductase activity"/>
    <property type="evidence" value="ECO:0007669"/>
    <property type="project" value="UniProtKB-KW"/>
</dbReference>
<organism evidence="4 5">
    <name type="scientific">Mangrovihabitans endophyticus</name>
    <dbReference type="NCBI Taxonomy" id="1751298"/>
    <lineage>
        <taxon>Bacteria</taxon>
        <taxon>Bacillati</taxon>
        <taxon>Actinomycetota</taxon>
        <taxon>Actinomycetes</taxon>
        <taxon>Micromonosporales</taxon>
        <taxon>Micromonosporaceae</taxon>
        <taxon>Mangrovihabitans</taxon>
    </lineage>
</organism>
<reference evidence="4" key="2">
    <citation type="submission" date="2020-09" db="EMBL/GenBank/DDBJ databases">
        <authorList>
            <person name="Sun Q."/>
            <person name="Zhou Y."/>
        </authorList>
    </citation>
    <scope>NUCLEOTIDE SEQUENCE</scope>
    <source>
        <strain evidence="4">CGMCC 4.7299</strain>
    </source>
</reference>
<dbReference type="PRINTS" id="PR00080">
    <property type="entry name" value="SDRFAMILY"/>
</dbReference>
<dbReference type="Gene3D" id="3.40.50.720">
    <property type="entry name" value="NAD(P)-binding Rossmann-like Domain"/>
    <property type="match status" value="1"/>
</dbReference>
<keyword evidence="5" id="KW-1185">Reference proteome</keyword>
<sequence>MMLQGRTALVTGGSRGIGAAVVRRLAAHGARVVFTYRDRRDKATELAAELDGAAVPVRADQAAVSAVDDMFAPVRDGLDIFVSNAAINPRGAISDLTADDFDHVMAVNAKIPLLAMGRAATLMRDNGRIVAVSTVNTVLPAASHALYAASKAALEQFTKVAAREFGARGITVNTVSPGATRTDLFTSLNPPEAAGLAAAVTALGRLGDPDDVAAVVALLASPDAHWITGQNIRACGGYLL</sequence>
<evidence type="ECO:0000256" key="2">
    <source>
        <dbReference type="ARBA" id="ARBA00023002"/>
    </source>
</evidence>
<dbReference type="SUPFAM" id="SSF51735">
    <property type="entry name" value="NAD(P)-binding Rossmann-fold domains"/>
    <property type="match status" value="1"/>
</dbReference>
<comment type="similarity">
    <text evidence="1">Belongs to the short-chain dehydrogenases/reductases (SDR) family.</text>
</comment>
<reference evidence="4" key="1">
    <citation type="journal article" date="2014" name="Int. J. Syst. Evol. Microbiol.">
        <title>Complete genome sequence of Corynebacterium casei LMG S-19264T (=DSM 44701T), isolated from a smear-ripened cheese.</title>
        <authorList>
            <consortium name="US DOE Joint Genome Institute (JGI-PGF)"/>
            <person name="Walter F."/>
            <person name="Albersmeier A."/>
            <person name="Kalinowski J."/>
            <person name="Ruckert C."/>
        </authorList>
    </citation>
    <scope>NUCLEOTIDE SEQUENCE</scope>
    <source>
        <strain evidence="4">CGMCC 4.7299</strain>
    </source>
</reference>
<protein>
    <submittedName>
        <fullName evidence="4">3-oxoacyl-ACP reductase</fullName>
    </submittedName>
</protein>
<dbReference type="PRINTS" id="PR00081">
    <property type="entry name" value="GDHRDH"/>
</dbReference>
<dbReference type="EMBL" id="BMMX01000009">
    <property type="protein sequence ID" value="GGK91700.1"/>
    <property type="molecule type" value="Genomic_DNA"/>
</dbReference>
<feature type="domain" description="Ketoreductase" evidence="3">
    <location>
        <begin position="6"/>
        <end position="178"/>
    </location>
</feature>
<evidence type="ECO:0000256" key="1">
    <source>
        <dbReference type="ARBA" id="ARBA00006484"/>
    </source>
</evidence>
<gene>
    <name evidence="4" type="ORF">GCM10012284_27000</name>
</gene>
<dbReference type="Proteomes" id="UP000656042">
    <property type="component" value="Unassembled WGS sequence"/>
</dbReference>
<proteinExistence type="inferred from homology"/>
<evidence type="ECO:0000313" key="4">
    <source>
        <dbReference type="EMBL" id="GGK91700.1"/>
    </source>
</evidence>
<dbReference type="PANTHER" id="PTHR43639">
    <property type="entry name" value="OXIDOREDUCTASE, SHORT-CHAIN DEHYDROGENASE/REDUCTASE FAMILY (AFU_ORTHOLOGUE AFUA_5G02870)"/>
    <property type="match status" value="1"/>
</dbReference>
<dbReference type="Pfam" id="PF13561">
    <property type="entry name" value="adh_short_C2"/>
    <property type="match status" value="1"/>
</dbReference>
<name>A0A8J3C0S2_9ACTN</name>
<accession>A0A8J3C0S2</accession>
<dbReference type="SMART" id="SM00822">
    <property type="entry name" value="PKS_KR"/>
    <property type="match status" value="1"/>
</dbReference>
<evidence type="ECO:0000259" key="3">
    <source>
        <dbReference type="SMART" id="SM00822"/>
    </source>
</evidence>